<dbReference type="AlphaFoldDB" id="A0A916RXT6"/>
<evidence type="ECO:0000313" key="2">
    <source>
        <dbReference type="Proteomes" id="UP000636264"/>
    </source>
</evidence>
<dbReference type="EMBL" id="BMIF01000010">
    <property type="protein sequence ID" value="GGA75525.1"/>
    <property type="molecule type" value="Genomic_DNA"/>
</dbReference>
<dbReference type="Proteomes" id="UP000636264">
    <property type="component" value="Unassembled WGS sequence"/>
</dbReference>
<reference evidence="1" key="2">
    <citation type="submission" date="2020-09" db="EMBL/GenBank/DDBJ databases">
        <authorList>
            <person name="Sun Q."/>
            <person name="Zhou Y."/>
        </authorList>
    </citation>
    <scope>NUCLEOTIDE SEQUENCE</scope>
    <source>
        <strain evidence="1">CGMCC 1.15320</strain>
    </source>
</reference>
<proteinExistence type="predicted"/>
<protein>
    <recommendedName>
        <fullName evidence="3">NIPSNAP domain-containing protein</fullName>
    </recommendedName>
</protein>
<comment type="caution">
    <text evidence="1">The sequence shown here is derived from an EMBL/GenBank/DDBJ whole genome shotgun (WGS) entry which is preliminary data.</text>
</comment>
<gene>
    <name evidence="1" type="ORF">GCM10011385_31960</name>
</gene>
<sequence length="112" mass="12608">MIVESTNYFARQGLAQAVLERRREGCRLREMMGLPPGRVFVNRGGAGPDVRWECSFADEAAYQADLAARDKSPAFAAQRQEMGALLERFERHIFELDDETCLTSQGVLEQTP</sequence>
<evidence type="ECO:0008006" key="3">
    <source>
        <dbReference type="Google" id="ProtNLM"/>
    </source>
</evidence>
<evidence type="ECO:0000313" key="1">
    <source>
        <dbReference type="EMBL" id="GGA75525.1"/>
    </source>
</evidence>
<accession>A0A916RXT6</accession>
<name>A0A916RXT6_9HYPH</name>
<dbReference type="RefSeq" id="WP_188722099.1">
    <property type="nucleotide sequence ID" value="NZ_BMIF01000010.1"/>
</dbReference>
<reference evidence="1" key="1">
    <citation type="journal article" date="2014" name="Int. J. Syst. Evol. Microbiol.">
        <title>Complete genome sequence of Corynebacterium casei LMG S-19264T (=DSM 44701T), isolated from a smear-ripened cheese.</title>
        <authorList>
            <consortium name="US DOE Joint Genome Institute (JGI-PGF)"/>
            <person name="Walter F."/>
            <person name="Albersmeier A."/>
            <person name="Kalinowski J."/>
            <person name="Ruckert C."/>
        </authorList>
    </citation>
    <scope>NUCLEOTIDE SEQUENCE</scope>
    <source>
        <strain evidence="1">CGMCC 1.15320</strain>
    </source>
</reference>
<keyword evidence="2" id="KW-1185">Reference proteome</keyword>
<organism evidence="1 2">
    <name type="scientific">Nitratireductor aestuarii</name>
    <dbReference type="NCBI Taxonomy" id="1735103"/>
    <lineage>
        <taxon>Bacteria</taxon>
        <taxon>Pseudomonadati</taxon>
        <taxon>Pseudomonadota</taxon>
        <taxon>Alphaproteobacteria</taxon>
        <taxon>Hyphomicrobiales</taxon>
        <taxon>Phyllobacteriaceae</taxon>
        <taxon>Nitratireductor</taxon>
    </lineage>
</organism>